<name>A0ABV1C9D7_9BIFI</name>
<dbReference type="Pfam" id="PF00375">
    <property type="entry name" value="SDF"/>
    <property type="match status" value="1"/>
</dbReference>
<evidence type="ECO:0000313" key="10">
    <source>
        <dbReference type="EMBL" id="MEQ2396554.1"/>
    </source>
</evidence>
<keyword evidence="2 9" id="KW-0813">Transport</keyword>
<dbReference type="SUPFAM" id="SSF118215">
    <property type="entry name" value="Proton glutamate symport protein"/>
    <property type="match status" value="1"/>
</dbReference>
<comment type="function">
    <text evidence="9">Involved in the import of serine and threonine into the cell, with the concomitant import of sodium (symport system).</text>
</comment>
<dbReference type="HAMAP" id="MF_01582">
    <property type="entry name" value="Ser_Thr_transp_SstT"/>
    <property type="match status" value="1"/>
</dbReference>
<evidence type="ECO:0000256" key="3">
    <source>
        <dbReference type="ARBA" id="ARBA00022475"/>
    </source>
</evidence>
<keyword evidence="7 9" id="KW-1133">Transmembrane helix</keyword>
<proteinExistence type="inferred from homology"/>
<dbReference type="InterPro" id="IPR001991">
    <property type="entry name" value="Na-dicarboxylate_symporter"/>
</dbReference>
<dbReference type="PANTHER" id="PTHR42865">
    <property type="entry name" value="PROTON/GLUTAMATE-ASPARTATE SYMPORTER"/>
    <property type="match status" value="1"/>
</dbReference>
<comment type="caution">
    <text evidence="10">The sequence shown here is derived from an EMBL/GenBank/DDBJ whole genome shotgun (WGS) entry which is preliminary data.</text>
</comment>
<comment type="similarity">
    <text evidence="9">Belongs to the dicarboxylate/amino acid:cation symporter (DAACS) (TC 2.A.23) family.</text>
</comment>
<organism evidence="10 11">
    <name type="scientific">Bifidobacterium hominis</name>
    <dbReference type="NCBI Taxonomy" id="3133177"/>
    <lineage>
        <taxon>Bacteria</taxon>
        <taxon>Bacillati</taxon>
        <taxon>Actinomycetota</taxon>
        <taxon>Actinomycetes</taxon>
        <taxon>Bifidobacteriales</taxon>
        <taxon>Bifidobacteriaceae</taxon>
        <taxon>Bifidobacterium</taxon>
    </lineage>
</organism>
<keyword evidence="3 9" id="KW-1003">Cell membrane</keyword>
<feature type="transmembrane region" description="Helical" evidence="9">
    <location>
        <begin position="329"/>
        <end position="354"/>
    </location>
</feature>
<comment type="subcellular location">
    <subcellularLocation>
        <location evidence="9">Cell membrane</location>
        <topology evidence="9">Multi-pass membrane protein</topology>
    </subcellularLocation>
    <subcellularLocation>
        <location evidence="1">Membrane</location>
        <topology evidence="1">Multi-pass membrane protein</topology>
    </subcellularLocation>
</comment>
<keyword evidence="8 9" id="KW-0472">Membrane</keyword>
<dbReference type="RefSeq" id="WP_099570856.1">
    <property type="nucleotide sequence ID" value="NZ_JBBMFR010000001.1"/>
</dbReference>
<evidence type="ECO:0000256" key="6">
    <source>
        <dbReference type="ARBA" id="ARBA00022970"/>
    </source>
</evidence>
<comment type="catalytic activity">
    <reaction evidence="9">
        <text>L-threonine(in) + Na(+)(in) = L-threonine(out) + Na(+)(out)</text>
        <dbReference type="Rhea" id="RHEA:69999"/>
        <dbReference type="ChEBI" id="CHEBI:29101"/>
        <dbReference type="ChEBI" id="CHEBI:57926"/>
    </reaction>
</comment>
<feature type="transmembrane region" description="Helical" evidence="9">
    <location>
        <begin position="189"/>
        <end position="207"/>
    </location>
</feature>
<keyword evidence="4 9" id="KW-0812">Transmembrane</keyword>
<feature type="transmembrane region" description="Helical" evidence="9">
    <location>
        <begin position="219"/>
        <end position="244"/>
    </location>
</feature>
<reference evidence="10 11" key="1">
    <citation type="submission" date="2024-03" db="EMBL/GenBank/DDBJ databases">
        <title>Human intestinal bacterial collection.</title>
        <authorList>
            <person name="Pauvert C."/>
            <person name="Hitch T.C.A."/>
            <person name="Clavel T."/>
        </authorList>
    </citation>
    <scope>NUCLEOTIDE SEQUENCE [LARGE SCALE GENOMIC DNA]</scope>
    <source>
        <strain evidence="10 11">CLA-AA-H311</strain>
    </source>
</reference>
<dbReference type="Gene3D" id="1.10.3860.10">
    <property type="entry name" value="Sodium:dicarboxylate symporter"/>
    <property type="match status" value="1"/>
</dbReference>
<accession>A0ABV1C9D7</accession>
<keyword evidence="6 9" id="KW-0029">Amino-acid transport</keyword>
<evidence type="ECO:0000256" key="2">
    <source>
        <dbReference type="ARBA" id="ARBA00022448"/>
    </source>
</evidence>
<feature type="transmembrane region" description="Helical" evidence="9">
    <location>
        <begin position="292"/>
        <end position="317"/>
    </location>
</feature>
<protein>
    <recommendedName>
        <fullName evidence="9">Serine/threonine transporter SstT</fullName>
    </recommendedName>
    <alternativeName>
        <fullName evidence="9">Na(+)/serine-threonine symporter</fullName>
    </alternativeName>
</protein>
<feature type="transmembrane region" description="Helical" evidence="9">
    <location>
        <begin position="50"/>
        <end position="72"/>
    </location>
</feature>
<evidence type="ECO:0000256" key="4">
    <source>
        <dbReference type="ARBA" id="ARBA00022692"/>
    </source>
</evidence>
<sequence length="430" mass="45494">MNHISKALRGVADKYNGVSLIIRIIVGLIAGTALALVVPHMAWIGEFGTLFVSALKAVAPILVFVLVASALAQGNSKLDSRFGTVLFLYLFTTFLSAVVAVLTSRMFPQTISLGDAADADVVPQGLSEVVQTLLTNIVANPIQAMIDGNYICILMWACLFGLAMKGIANESSKAFLANVADGVSQVIRWVINLAPFGIMGLVFTSVSENGLAAFTEYGSLLLLLVGTMLLMVLVFGPLVIFLYLHRNPYPLVYRCFKESGLTAFFTRSSAANIPVNMQLCEKLGLDKDMYSVSIPLGATINMNGAAITITIMAMAAANTMGIQISLPAAILLSVVSALGACGASGVAGGSLLLIPMACSLFGISNDIAMQVVGVGFIIGVIQDSVETCLNSASDVEFAATAEYHAWLKQGRQLPAFMYSKKERQQLGIEA</sequence>
<dbReference type="NCBIfam" id="NF010151">
    <property type="entry name" value="PRK13628.1"/>
    <property type="match status" value="1"/>
</dbReference>
<feature type="transmembrane region" description="Helical" evidence="9">
    <location>
        <begin position="148"/>
        <end position="168"/>
    </location>
</feature>
<comment type="catalytic activity">
    <reaction evidence="9">
        <text>L-serine(in) + Na(+)(in) = L-serine(out) + Na(+)(out)</text>
        <dbReference type="Rhea" id="RHEA:29575"/>
        <dbReference type="ChEBI" id="CHEBI:29101"/>
        <dbReference type="ChEBI" id="CHEBI:33384"/>
    </reaction>
</comment>
<feature type="transmembrane region" description="Helical" evidence="9">
    <location>
        <begin position="20"/>
        <end position="44"/>
    </location>
</feature>
<keyword evidence="11" id="KW-1185">Reference proteome</keyword>
<dbReference type="InterPro" id="IPR036458">
    <property type="entry name" value="Na:dicarbo_symporter_sf"/>
</dbReference>
<gene>
    <name evidence="9 10" type="primary">sstT</name>
    <name evidence="10" type="ORF">WMO36_01480</name>
</gene>
<evidence type="ECO:0000256" key="8">
    <source>
        <dbReference type="ARBA" id="ARBA00023136"/>
    </source>
</evidence>
<evidence type="ECO:0000256" key="7">
    <source>
        <dbReference type="ARBA" id="ARBA00022989"/>
    </source>
</evidence>
<keyword evidence="5 9" id="KW-0769">Symport</keyword>
<evidence type="ECO:0000256" key="5">
    <source>
        <dbReference type="ARBA" id="ARBA00022847"/>
    </source>
</evidence>
<dbReference type="Proteomes" id="UP001462554">
    <property type="component" value="Unassembled WGS sequence"/>
</dbReference>
<evidence type="ECO:0000256" key="9">
    <source>
        <dbReference type="HAMAP-Rule" id="MF_01582"/>
    </source>
</evidence>
<dbReference type="PANTHER" id="PTHR42865:SF8">
    <property type="entry name" value="SERINE_THREONINE TRANSPORTER SSTT"/>
    <property type="match status" value="1"/>
</dbReference>
<dbReference type="PRINTS" id="PR00173">
    <property type="entry name" value="EDTRNSPORT"/>
</dbReference>
<dbReference type="InterPro" id="IPR023025">
    <property type="entry name" value="Ser_Thr_transp_SstT"/>
</dbReference>
<dbReference type="EMBL" id="JBBMFR010000001">
    <property type="protein sequence ID" value="MEQ2396554.1"/>
    <property type="molecule type" value="Genomic_DNA"/>
</dbReference>
<evidence type="ECO:0000313" key="11">
    <source>
        <dbReference type="Proteomes" id="UP001462554"/>
    </source>
</evidence>
<feature type="transmembrane region" description="Helical" evidence="9">
    <location>
        <begin position="84"/>
        <end position="103"/>
    </location>
</feature>
<evidence type="ECO:0000256" key="1">
    <source>
        <dbReference type="ARBA" id="ARBA00004141"/>
    </source>
</evidence>